<comment type="caution">
    <text evidence="2">The sequence shown here is derived from an EMBL/GenBank/DDBJ whole genome shotgun (WGS) entry which is preliminary data.</text>
</comment>
<sequence>MDVEQNQHGDQDDQISPTEVQPFSRTRSTDRAVYRIDPRAPGRDLRMDSRPDDRISQPTGVLSRPIRHSRANSQAITHDHREESDSRLSLSFLARLGRTARPDQADHDLSNHFNDFMMIDASNYSKGRILKLSEDLGRAISSSFHGSSTIKHTGSLTTFILLLVRSSPSEPLCCVGQDVRLCLSAHTGRPWLSVCVRVCPSVHTGRPSLSSSSHISTLVLGLSTLTLPVDCSGDFGPRGLSVQYTQDVRGCPPAHTGRPWLSVSVCVCPSVSISTHTTSVAVHQFTYPHVGPWTQHDGPSRGLFGTSVAVRQHTHDVRGCLCVSVSTHRTSVAVCVCPSAHTGRPWVSISTHRTSVCVRQHTQHICGCPWLCFSTHKTSVAVRVCLWVSASTHRTSVAVPGCSSAHTGRSCVSISTHRTYVCVRVCPSAHTGHPWLSVCVRVCPSAHKGRLWLSISTHISTLVLGLSTLALPVDYSVDFGPRGLSVQYTQDVRGFPSAHRGHPCVSVSTHMTSTAVRVCPSAHTGRPWLSIGTHISMLVLGLSTLSLPVDCLDDFGPRGLSVQYTQDVRGCPPAHTGRPWLSVSTHKMSVAVRVCPCVSVGVRQHSQDVCGCPWLSLAVHQHTQDVRVCPCVSVRKKTGRLWLSINTHISTLVLGLSTLVLPVDCLGPTTRSGSRVIRAGFAKAVEELLAQEQTGYNHKQETTRPVPSIRGKAEPRNGHPSVRPFDHPTRAYNILITMGDVGQDQAAINAQLLAENEELRASLRAITTELAQLRQGGRPNGPRPPGRNQPDPHDTDSDADSTDDTRSQDEERPNRGDRTDGQTEERLDGCDGGMGRPVYT</sequence>
<protein>
    <submittedName>
        <fullName evidence="2">Uncharacterized protein</fullName>
    </submittedName>
</protein>
<evidence type="ECO:0000313" key="2">
    <source>
        <dbReference type="EMBL" id="KAG5374500.1"/>
    </source>
</evidence>
<organism evidence="2 3">
    <name type="scientific">Brassica rapa subsp. trilocularis</name>
    <dbReference type="NCBI Taxonomy" id="1813537"/>
    <lineage>
        <taxon>Eukaryota</taxon>
        <taxon>Viridiplantae</taxon>
        <taxon>Streptophyta</taxon>
        <taxon>Embryophyta</taxon>
        <taxon>Tracheophyta</taxon>
        <taxon>Spermatophyta</taxon>
        <taxon>Magnoliopsida</taxon>
        <taxon>eudicotyledons</taxon>
        <taxon>Gunneridae</taxon>
        <taxon>Pentapetalae</taxon>
        <taxon>rosids</taxon>
        <taxon>malvids</taxon>
        <taxon>Brassicales</taxon>
        <taxon>Brassicaceae</taxon>
        <taxon>Brassiceae</taxon>
        <taxon>Brassica</taxon>
    </lineage>
</organism>
<dbReference type="PANTHER" id="PTHR23304">
    <property type="entry name" value="SPOT2-RELATED"/>
    <property type="match status" value="1"/>
</dbReference>
<feature type="compositionally biased region" description="Gly residues" evidence="1">
    <location>
        <begin position="830"/>
        <end position="840"/>
    </location>
</feature>
<evidence type="ECO:0000313" key="3">
    <source>
        <dbReference type="Proteomes" id="UP000823674"/>
    </source>
</evidence>
<accession>A0ABQ7KLW0</accession>
<feature type="compositionally biased region" description="Polar residues" evidence="1">
    <location>
        <begin position="12"/>
        <end position="26"/>
    </location>
</feature>
<feature type="compositionally biased region" description="Basic and acidic residues" evidence="1">
    <location>
        <begin position="803"/>
        <end position="829"/>
    </location>
</feature>
<gene>
    <name evidence="2" type="primary">A06p030530.1_BraROA</name>
    <name evidence="2" type="ORF">IGI04_042180</name>
</gene>
<feature type="region of interest" description="Disordered" evidence="1">
    <location>
        <begin position="693"/>
        <end position="726"/>
    </location>
</feature>
<feature type="compositionally biased region" description="Basic and acidic residues" evidence="1">
    <location>
        <begin position="1"/>
        <end position="11"/>
    </location>
</feature>
<dbReference type="PANTHER" id="PTHR23304:SF190">
    <property type="match status" value="1"/>
</dbReference>
<reference evidence="2 3" key="1">
    <citation type="submission" date="2021-03" db="EMBL/GenBank/DDBJ databases">
        <authorList>
            <person name="King G.J."/>
            <person name="Bancroft I."/>
            <person name="Baten A."/>
            <person name="Bloomfield J."/>
            <person name="Borpatragohain P."/>
            <person name="He Z."/>
            <person name="Irish N."/>
            <person name="Irwin J."/>
            <person name="Liu K."/>
            <person name="Mauleon R.P."/>
            <person name="Moore J."/>
            <person name="Morris R."/>
            <person name="Ostergaard L."/>
            <person name="Wang B."/>
            <person name="Wells R."/>
        </authorList>
    </citation>
    <scope>NUCLEOTIDE SEQUENCE [LARGE SCALE GENOMIC DNA]</scope>
    <source>
        <strain evidence="2">R-o-18</strain>
        <tissue evidence="2">Leaf</tissue>
    </source>
</reference>
<feature type="region of interest" description="Disordered" evidence="1">
    <location>
        <begin position="773"/>
        <end position="840"/>
    </location>
</feature>
<keyword evidence="3" id="KW-1185">Reference proteome</keyword>
<dbReference type="EMBL" id="JADBGQ010000015">
    <property type="protein sequence ID" value="KAG5374500.1"/>
    <property type="molecule type" value="Genomic_DNA"/>
</dbReference>
<dbReference type="Proteomes" id="UP000823674">
    <property type="component" value="Unassembled WGS sequence"/>
</dbReference>
<feature type="region of interest" description="Disordered" evidence="1">
    <location>
        <begin position="1"/>
        <end position="83"/>
    </location>
</feature>
<name>A0ABQ7KLW0_BRACM</name>
<feature type="compositionally biased region" description="Basic and acidic residues" evidence="1">
    <location>
        <begin position="27"/>
        <end position="55"/>
    </location>
</feature>
<proteinExistence type="predicted"/>
<evidence type="ECO:0000256" key="1">
    <source>
        <dbReference type="SAM" id="MobiDB-lite"/>
    </source>
</evidence>